<keyword evidence="2" id="KW-1185">Reference proteome</keyword>
<comment type="caution">
    <text evidence="1">The sequence shown here is derived from an EMBL/GenBank/DDBJ whole genome shotgun (WGS) entry which is preliminary data.</text>
</comment>
<dbReference type="Proteomes" id="UP000886885">
    <property type="component" value="Chromosome 5A"/>
</dbReference>
<name>A0A8X8A782_POPTO</name>
<evidence type="ECO:0000313" key="2">
    <source>
        <dbReference type="Proteomes" id="UP000886885"/>
    </source>
</evidence>
<evidence type="ECO:0000313" key="1">
    <source>
        <dbReference type="EMBL" id="KAG6775810.1"/>
    </source>
</evidence>
<dbReference type="EMBL" id="JAAWWB010000009">
    <property type="protein sequence ID" value="KAG6775810.1"/>
    <property type="molecule type" value="Genomic_DNA"/>
</dbReference>
<protein>
    <submittedName>
        <fullName evidence="1">Uncharacterized protein</fullName>
    </submittedName>
</protein>
<organism evidence="1 2">
    <name type="scientific">Populus tomentosa</name>
    <name type="common">Chinese white poplar</name>
    <dbReference type="NCBI Taxonomy" id="118781"/>
    <lineage>
        <taxon>Eukaryota</taxon>
        <taxon>Viridiplantae</taxon>
        <taxon>Streptophyta</taxon>
        <taxon>Embryophyta</taxon>
        <taxon>Tracheophyta</taxon>
        <taxon>Spermatophyta</taxon>
        <taxon>Magnoliopsida</taxon>
        <taxon>eudicotyledons</taxon>
        <taxon>Gunneridae</taxon>
        <taxon>Pentapetalae</taxon>
        <taxon>rosids</taxon>
        <taxon>fabids</taxon>
        <taxon>Malpighiales</taxon>
        <taxon>Salicaceae</taxon>
        <taxon>Saliceae</taxon>
        <taxon>Populus</taxon>
    </lineage>
</organism>
<gene>
    <name evidence="1" type="ORF">POTOM_019306</name>
</gene>
<dbReference type="AlphaFoldDB" id="A0A8X8A782"/>
<sequence length="67" mass="6408">MLDAEVEAAADRGAFMEVVEEVVVVEVVEEEDVKNFSGVICSRGGFPGAGGGVCGGAGCGGGGGGGC</sequence>
<accession>A0A8X8A782</accession>
<reference evidence="1" key="1">
    <citation type="journal article" date="2020" name="bioRxiv">
        <title>Hybrid origin of Populus tomentosa Carr. identified through genome sequencing and phylogenomic analysis.</title>
        <authorList>
            <person name="An X."/>
            <person name="Gao K."/>
            <person name="Chen Z."/>
            <person name="Li J."/>
            <person name="Yang X."/>
            <person name="Yang X."/>
            <person name="Zhou J."/>
            <person name="Guo T."/>
            <person name="Zhao T."/>
            <person name="Huang S."/>
            <person name="Miao D."/>
            <person name="Khan W.U."/>
            <person name="Rao P."/>
            <person name="Ye M."/>
            <person name="Lei B."/>
            <person name="Liao W."/>
            <person name="Wang J."/>
            <person name="Ji L."/>
            <person name="Li Y."/>
            <person name="Guo B."/>
            <person name="Mustafa N.S."/>
            <person name="Li S."/>
            <person name="Yun Q."/>
            <person name="Keller S.R."/>
            <person name="Mao J."/>
            <person name="Zhang R."/>
            <person name="Strauss S.H."/>
        </authorList>
    </citation>
    <scope>NUCLEOTIDE SEQUENCE</scope>
    <source>
        <strain evidence="1">GM15</strain>
        <tissue evidence="1">Leaf</tissue>
    </source>
</reference>
<proteinExistence type="predicted"/>